<evidence type="ECO:0000256" key="6">
    <source>
        <dbReference type="ARBA" id="ARBA00022840"/>
    </source>
</evidence>
<dbReference type="CDD" id="cd01173">
    <property type="entry name" value="pyridoxal_pyridoxamine_kinase"/>
    <property type="match status" value="1"/>
</dbReference>
<feature type="domain" description="Pyridoxamine kinase/Phosphomethylpyrimidine kinase" evidence="7">
    <location>
        <begin position="78"/>
        <end position="255"/>
    </location>
</feature>
<dbReference type="InterPro" id="IPR029056">
    <property type="entry name" value="Ribokinase-like"/>
</dbReference>
<evidence type="ECO:0000256" key="1">
    <source>
        <dbReference type="ARBA" id="ARBA00008805"/>
    </source>
</evidence>
<dbReference type="Pfam" id="PF08543">
    <property type="entry name" value="Phos_pyr_kin"/>
    <property type="match status" value="1"/>
</dbReference>
<dbReference type="Proteomes" id="UP000182334">
    <property type="component" value="Chromosome V"/>
</dbReference>
<dbReference type="GO" id="GO:0005829">
    <property type="term" value="C:cytosol"/>
    <property type="evidence" value="ECO:0007669"/>
    <property type="project" value="TreeGrafter"/>
</dbReference>
<dbReference type="InterPro" id="IPR004625">
    <property type="entry name" value="PyrdxlKinase"/>
</dbReference>
<dbReference type="InterPro" id="IPR013749">
    <property type="entry name" value="PM/HMP-P_kinase-1"/>
</dbReference>
<evidence type="ECO:0000313" key="8">
    <source>
        <dbReference type="EMBL" id="SGZ56276.1"/>
    </source>
</evidence>
<evidence type="ECO:0000256" key="4">
    <source>
        <dbReference type="ARBA" id="ARBA00022741"/>
    </source>
</evidence>
<dbReference type="STRING" id="45354.A0A1L0DIB4"/>
<dbReference type="EC" id="2.7.1.35" evidence="2"/>
<evidence type="ECO:0000256" key="2">
    <source>
        <dbReference type="ARBA" id="ARBA00012104"/>
    </source>
</evidence>
<proteinExistence type="inferred from homology"/>
<sequence length="330" mass="36502">MTQKLIMKSVLSVQSHVAHGYVGGKAATFPLQCLGWDVDNINTVNFSNHTGYGFVKGSAISPLDMSALFKGLADINCKYTAVVLGYIPSADLIDILAANIKRMRTDNPQLLYVCDPVMGDQGHLYVDESCVEAYRRLLTAGIVDIITPNQFELELLTGSKIDSDLSLREAVAYAHATYNVKHVVVSSLSGEISMSSKPDPDSLYCALSSHGDESITVFRIPVIKSYFTGVGDMFTALLLDKYYNSCDDMAKAVNQVLTIMSKVLHLTHTLGLQEYCEYKKIPLPRHTDSQMVLESKMNDADSMQFFELRVIQARDYYGYNGEGNHASFTI</sequence>
<evidence type="ECO:0000256" key="5">
    <source>
        <dbReference type="ARBA" id="ARBA00022777"/>
    </source>
</evidence>
<evidence type="ECO:0000313" key="9">
    <source>
        <dbReference type="Proteomes" id="UP000182334"/>
    </source>
</evidence>
<dbReference type="EMBL" id="LT635760">
    <property type="protein sequence ID" value="SGZ56276.1"/>
    <property type="molecule type" value="Genomic_DNA"/>
</dbReference>
<dbReference type="PANTHER" id="PTHR10534">
    <property type="entry name" value="PYRIDOXAL KINASE"/>
    <property type="match status" value="1"/>
</dbReference>
<dbReference type="GO" id="GO:0005524">
    <property type="term" value="F:ATP binding"/>
    <property type="evidence" value="ECO:0007669"/>
    <property type="project" value="UniProtKB-KW"/>
</dbReference>
<name>A0A1L0DIB4_9ASCO</name>
<dbReference type="AlphaFoldDB" id="A0A1L0DIB4"/>
<reference evidence="8 9" key="1">
    <citation type="submission" date="2016-10" db="EMBL/GenBank/DDBJ databases">
        <authorList>
            <person name="de Groot N.N."/>
        </authorList>
    </citation>
    <scope>NUCLEOTIDE SEQUENCE [LARGE SCALE GENOMIC DNA]</scope>
    <source>
        <strain evidence="8 9">CBS 141442</strain>
    </source>
</reference>
<dbReference type="Gene3D" id="3.40.1190.20">
    <property type="match status" value="1"/>
</dbReference>
<dbReference type="PANTHER" id="PTHR10534:SF2">
    <property type="entry name" value="PYRIDOXAL KINASE"/>
    <property type="match status" value="1"/>
</dbReference>
<dbReference type="GO" id="GO:0008478">
    <property type="term" value="F:pyridoxal kinase activity"/>
    <property type="evidence" value="ECO:0007669"/>
    <property type="project" value="UniProtKB-EC"/>
</dbReference>
<protein>
    <recommendedName>
        <fullName evidence="2">pyridoxal kinase</fullName>
        <ecNumber evidence="2">2.7.1.35</ecNumber>
    </recommendedName>
</protein>
<keyword evidence="9" id="KW-1185">Reference proteome</keyword>
<keyword evidence="3" id="KW-0808">Transferase</keyword>
<dbReference type="OrthoDB" id="2104723at2759"/>
<accession>A0A1L0DIB4</accession>
<organism evidence="8 9">
    <name type="scientific">Sungouiella intermedia</name>
    <dbReference type="NCBI Taxonomy" id="45354"/>
    <lineage>
        <taxon>Eukaryota</taxon>
        <taxon>Fungi</taxon>
        <taxon>Dikarya</taxon>
        <taxon>Ascomycota</taxon>
        <taxon>Saccharomycotina</taxon>
        <taxon>Pichiomycetes</taxon>
        <taxon>Metschnikowiaceae</taxon>
        <taxon>Sungouiella</taxon>
    </lineage>
</organism>
<evidence type="ECO:0000256" key="3">
    <source>
        <dbReference type="ARBA" id="ARBA00022679"/>
    </source>
</evidence>
<keyword evidence="6" id="KW-0067">ATP-binding</keyword>
<gene>
    <name evidence="8" type="ORF">SAMEA4029010_CIC11G00000004893</name>
</gene>
<keyword evidence="5" id="KW-0418">Kinase</keyword>
<dbReference type="NCBIfam" id="TIGR00687">
    <property type="entry name" value="pyridox_kin"/>
    <property type="match status" value="1"/>
</dbReference>
<dbReference type="SUPFAM" id="SSF53613">
    <property type="entry name" value="Ribokinase-like"/>
    <property type="match status" value="1"/>
</dbReference>
<comment type="similarity">
    <text evidence="1">Belongs to the pyridoxine kinase family.</text>
</comment>
<dbReference type="GO" id="GO:0009443">
    <property type="term" value="P:pyridoxal 5'-phosphate salvage"/>
    <property type="evidence" value="ECO:0007669"/>
    <property type="project" value="InterPro"/>
</dbReference>
<evidence type="ECO:0000259" key="7">
    <source>
        <dbReference type="Pfam" id="PF08543"/>
    </source>
</evidence>
<keyword evidence="4" id="KW-0547">Nucleotide-binding</keyword>